<evidence type="ECO:0000313" key="10">
    <source>
        <dbReference type="Proteomes" id="UP001596253"/>
    </source>
</evidence>
<evidence type="ECO:0000256" key="5">
    <source>
        <dbReference type="ARBA" id="ARBA00023088"/>
    </source>
</evidence>
<reference evidence="10" key="1">
    <citation type="journal article" date="2019" name="Int. J. Syst. Evol. Microbiol.">
        <title>The Global Catalogue of Microorganisms (GCM) 10K type strain sequencing project: providing services to taxonomists for standard genome sequencing and annotation.</title>
        <authorList>
            <consortium name="The Broad Institute Genomics Platform"/>
            <consortium name="The Broad Institute Genome Sequencing Center for Infectious Disease"/>
            <person name="Wu L."/>
            <person name="Ma J."/>
        </authorList>
    </citation>
    <scope>NUCLEOTIDE SEQUENCE [LARGE SCALE GENOMIC DNA]</scope>
    <source>
        <strain evidence="10">CCM 8932</strain>
    </source>
</reference>
<feature type="compositionally biased region" description="Polar residues" evidence="6">
    <location>
        <begin position="752"/>
        <end position="767"/>
    </location>
</feature>
<feature type="compositionally biased region" description="Basic and acidic residues" evidence="6">
    <location>
        <begin position="684"/>
        <end position="709"/>
    </location>
</feature>
<dbReference type="EMBL" id="JBHSSD010000056">
    <property type="protein sequence ID" value="MFC6165658.1"/>
    <property type="molecule type" value="Genomic_DNA"/>
</dbReference>
<evidence type="ECO:0000256" key="6">
    <source>
        <dbReference type="SAM" id="MobiDB-lite"/>
    </source>
</evidence>
<feature type="region of interest" description="Disordered" evidence="6">
    <location>
        <begin position="150"/>
        <end position="171"/>
    </location>
</feature>
<keyword evidence="5" id="KW-0572">Peptidoglycan-anchor</keyword>
<feature type="domain" description="SDR-like Ig" evidence="8">
    <location>
        <begin position="64"/>
        <end position="143"/>
    </location>
</feature>
<feature type="compositionally biased region" description="Acidic residues" evidence="6">
    <location>
        <begin position="300"/>
        <end position="312"/>
    </location>
</feature>
<evidence type="ECO:0000256" key="2">
    <source>
        <dbReference type="ARBA" id="ARBA00022512"/>
    </source>
</evidence>
<proteinExistence type="predicted"/>
<evidence type="ECO:0000259" key="8">
    <source>
        <dbReference type="Pfam" id="PF17961"/>
    </source>
</evidence>
<feature type="compositionally biased region" description="Acidic residues" evidence="6">
    <location>
        <begin position="591"/>
        <end position="618"/>
    </location>
</feature>
<comment type="caution">
    <text evidence="9">The sequence shown here is derived from an EMBL/GenBank/DDBJ whole genome shotgun (WGS) entry which is preliminary data.</text>
</comment>
<dbReference type="Gene3D" id="2.60.40.1280">
    <property type="match status" value="1"/>
</dbReference>
<dbReference type="Proteomes" id="UP001596253">
    <property type="component" value="Unassembled WGS sequence"/>
</dbReference>
<dbReference type="NCBIfam" id="TIGR01451">
    <property type="entry name" value="B_ant_repeat"/>
    <property type="match status" value="1"/>
</dbReference>
<keyword evidence="2" id="KW-0134">Cell wall</keyword>
<dbReference type="InterPro" id="IPR008966">
    <property type="entry name" value="Adhesion_dom_sf"/>
</dbReference>
<feature type="compositionally biased region" description="Pro residues" evidence="6">
    <location>
        <begin position="154"/>
        <end position="163"/>
    </location>
</feature>
<comment type="subcellular location">
    <subcellularLocation>
        <location evidence="1">Secreted</location>
        <location evidence="1">Cell wall</location>
        <topology evidence="1">Peptidoglycan-anchor</topology>
    </subcellularLocation>
</comment>
<dbReference type="Gene3D" id="2.60.40.740">
    <property type="match status" value="3"/>
</dbReference>
<feature type="region of interest" description="Disordered" evidence="6">
    <location>
        <begin position="574"/>
        <end position="795"/>
    </location>
</feature>
<dbReference type="InterPro" id="IPR047589">
    <property type="entry name" value="DUF11_rpt"/>
</dbReference>
<feature type="compositionally biased region" description="Low complexity" evidence="6">
    <location>
        <begin position="771"/>
        <end position="795"/>
    </location>
</feature>
<keyword evidence="4" id="KW-0732">Signal</keyword>
<dbReference type="InterPro" id="IPR011252">
    <property type="entry name" value="Fibrogen-bd_dom1"/>
</dbReference>
<accession>A0ABW1R6W7</accession>
<dbReference type="InterPro" id="IPR041171">
    <property type="entry name" value="SDR_Ig"/>
</dbReference>
<organism evidence="9 10">
    <name type="scientific">Lactiplantibacillus dongliensis</name>
    <dbReference type="NCBI Taxonomy" id="2559919"/>
    <lineage>
        <taxon>Bacteria</taxon>
        <taxon>Bacillati</taxon>
        <taxon>Bacillota</taxon>
        <taxon>Bacilli</taxon>
        <taxon>Lactobacillales</taxon>
        <taxon>Lactobacillaceae</taxon>
        <taxon>Lactiplantibacillus</taxon>
    </lineage>
</organism>
<keyword evidence="7" id="KW-0812">Transmembrane</keyword>
<dbReference type="Pfam" id="PF17961">
    <property type="entry name" value="Big_8"/>
    <property type="match status" value="1"/>
</dbReference>
<dbReference type="RefSeq" id="WP_379853077.1">
    <property type="nucleotide sequence ID" value="NZ_JBHSSD010000056.1"/>
</dbReference>
<keyword evidence="3" id="KW-0964">Secreted</keyword>
<protein>
    <submittedName>
        <fullName evidence="9">Ig-like domain-containing protein</fullName>
    </submittedName>
</protein>
<evidence type="ECO:0000256" key="1">
    <source>
        <dbReference type="ARBA" id="ARBA00004168"/>
    </source>
</evidence>
<feature type="compositionally biased region" description="Low complexity" evidence="6">
    <location>
        <begin position="733"/>
        <end position="751"/>
    </location>
</feature>
<keyword evidence="7" id="KW-1133">Transmembrane helix</keyword>
<name>A0ABW1R6W7_9LACO</name>
<evidence type="ECO:0000256" key="7">
    <source>
        <dbReference type="SAM" id="Phobius"/>
    </source>
</evidence>
<feature type="compositionally biased region" description="Polar residues" evidence="6">
    <location>
        <begin position="321"/>
        <end position="332"/>
    </location>
</feature>
<gene>
    <name evidence="9" type="ORF">ACFP3T_13395</name>
</gene>
<feature type="region of interest" description="Disordered" evidence="6">
    <location>
        <begin position="447"/>
        <end position="468"/>
    </location>
</feature>
<keyword evidence="10" id="KW-1185">Reference proteome</keyword>
<feature type="compositionally biased region" description="Basic and acidic residues" evidence="6">
    <location>
        <begin position="619"/>
        <end position="672"/>
    </location>
</feature>
<keyword evidence="7" id="KW-0472">Membrane</keyword>
<feature type="region of interest" description="Disordered" evidence="6">
    <location>
        <begin position="279"/>
        <end position="332"/>
    </location>
</feature>
<dbReference type="SUPFAM" id="SSF49401">
    <property type="entry name" value="Bacterial adhesins"/>
    <property type="match status" value="4"/>
</dbReference>
<evidence type="ECO:0000256" key="3">
    <source>
        <dbReference type="ARBA" id="ARBA00022525"/>
    </source>
</evidence>
<evidence type="ECO:0000313" key="9">
    <source>
        <dbReference type="EMBL" id="MFC6165658.1"/>
    </source>
</evidence>
<evidence type="ECO:0000256" key="4">
    <source>
        <dbReference type="ARBA" id="ARBA00022729"/>
    </source>
</evidence>
<sequence>MHKFWHFLLLAVAGLALMVFSPPLLGQAKVITTATGLDADSAVITNSAGTVMSHTADLSSEELYRVDYKWTIPNSTRVRSGDTVTLQLPSNIYCDDDVDVALKSKTGAVIGQLYLATGSYTATITFNNYLAQHYDNKNGWIWFKFPGASKPGEPEPTPEPTPSGPISMTKTAAWNSPDDYSKINWNLIVSGNGNKLVNPVITDTLSIGQKYVLNSAQATDEMGKNIPVTSTSSIVPDADGTHNVTFRIAGTYETNIHLTYQTETIDQTTKSTIYHNSAVYTDSNGNHADATADVDKPDTEVPEEPNEPEPEPEPNRDPISMTKTAAWSDPSNPSTINWGLEVKNNGNELVNPVFTDLLSPDQYYWANSAKATDPAGDSIPVLSSTRPESGGNTLLIFKLHGTFLSNLALTYQTLLKQPKPGELYQNKALYHDDADNEADATAEIKAPDDEDDQEPGEPSQPEPTKPISMTKTAAWVNPEDKSQILWTLQVTSNGNKLVKPTITDTLSANHTYVPDSVSVTANGTTIPTTASVTGNQVTFKINETVDADLTITYQTKAAPSKVAEVYQNDAVFEDEDGHHAEATDDIILTPDETEEPENPGTEEPENPGTEEPENPGTEEPEKPGTEEPEKPGTEEPEKPGTEEPEKPGTEEPEKPGTEEPEKPGTEEPEKPGTQEPEFPDENDEHPTVTEPEKPSTPTPDEHGETEKPVKPSKPAPAPNKPATEKPTLSVPETSATGQTSTPTTSGTPYQPHTTVPSATMPTTQPTTGMIAATPSTTPTPAAPTTGTPATTSPAAALPQTNEQHHALASLLAILGLVLILIGSHWLSHRSRKI</sequence>
<feature type="transmembrane region" description="Helical" evidence="7">
    <location>
        <begin position="806"/>
        <end position="826"/>
    </location>
</feature>